<organism evidence="1 2">
    <name type="scientific">Jiangella asiatica</name>
    <dbReference type="NCBI Taxonomy" id="2530372"/>
    <lineage>
        <taxon>Bacteria</taxon>
        <taxon>Bacillati</taxon>
        <taxon>Actinomycetota</taxon>
        <taxon>Actinomycetes</taxon>
        <taxon>Jiangellales</taxon>
        <taxon>Jiangellaceae</taxon>
        <taxon>Jiangella</taxon>
    </lineage>
</organism>
<evidence type="ECO:0000313" key="2">
    <source>
        <dbReference type="Proteomes" id="UP000294739"/>
    </source>
</evidence>
<dbReference type="EMBL" id="SMKZ01000006">
    <property type="protein sequence ID" value="TDE13047.1"/>
    <property type="molecule type" value="Genomic_DNA"/>
</dbReference>
<dbReference type="AlphaFoldDB" id="A0A4R5DIC0"/>
<evidence type="ECO:0000313" key="1">
    <source>
        <dbReference type="EMBL" id="TDE13047.1"/>
    </source>
</evidence>
<name>A0A4R5DIC0_9ACTN</name>
<sequence>MTVQTLQATVPALRPLRFNFAQVCIWCETRWCELPRCIAMHERSLWAVCDQCDGFGSLGDDGMTACMCTHGLIEATPASAAKADGRALPVRPPYLDEPRFVVNARPSVGRS</sequence>
<dbReference type="RefSeq" id="WP_131892602.1">
    <property type="nucleotide sequence ID" value="NZ_SMKZ01000006.1"/>
</dbReference>
<comment type="caution">
    <text evidence="1">The sequence shown here is derived from an EMBL/GenBank/DDBJ whole genome shotgun (WGS) entry which is preliminary data.</text>
</comment>
<dbReference type="InParanoid" id="A0A4R5DIC0"/>
<dbReference type="Proteomes" id="UP000294739">
    <property type="component" value="Unassembled WGS sequence"/>
</dbReference>
<accession>A0A4R5DIC0</accession>
<protein>
    <submittedName>
        <fullName evidence="1">Uncharacterized protein</fullName>
    </submittedName>
</protein>
<proteinExistence type="predicted"/>
<reference evidence="1 2" key="1">
    <citation type="submission" date="2019-03" db="EMBL/GenBank/DDBJ databases">
        <title>Draft genome sequences of novel Actinobacteria.</title>
        <authorList>
            <person name="Sahin N."/>
            <person name="Ay H."/>
            <person name="Saygin H."/>
        </authorList>
    </citation>
    <scope>NUCLEOTIDE SEQUENCE [LARGE SCALE GENOMIC DNA]</scope>
    <source>
        <strain evidence="1 2">5K138</strain>
    </source>
</reference>
<dbReference type="OrthoDB" id="5186305at2"/>
<gene>
    <name evidence="1" type="ORF">E1269_06550</name>
</gene>
<keyword evidence="2" id="KW-1185">Reference proteome</keyword>